<dbReference type="Pfam" id="PF00356">
    <property type="entry name" value="LacI"/>
    <property type="match status" value="1"/>
</dbReference>
<evidence type="ECO:0000313" key="8">
    <source>
        <dbReference type="Proteomes" id="UP000272464"/>
    </source>
</evidence>
<dbReference type="AlphaFoldDB" id="A0A3S1CZJ2"/>
<dbReference type="SMART" id="SM00354">
    <property type="entry name" value="HTH_LACI"/>
    <property type="match status" value="1"/>
</dbReference>
<keyword evidence="4" id="KW-0804">Transcription</keyword>
<evidence type="ECO:0000256" key="1">
    <source>
        <dbReference type="ARBA" id="ARBA00022491"/>
    </source>
</evidence>
<comment type="caution">
    <text evidence="7">The sequence shown here is derived from an EMBL/GenBank/DDBJ whole genome shotgun (WGS) entry which is preliminary data.</text>
</comment>
<reference evidence="7 8" key="1">
    <citation type="submission" date="2018-12" db="EMBL/GenBank/DDBJ databases">
        <authorList>
            <person name="Sun L."/>
            <person name="Chen Z."/>
        </authorList>
    </citation>
    <scope>NUCLEOTIDE SEQUENCE [LARGE SCALE GENOMIC DNA]</scope>
    <source>
        <strain evidence="7 8">3-5-3</strain>
    </source>
</reference>
<keyword evidence="8" id="KW-1185">Reference proteome</keyword>
<dbReference type="CDD" id="cd06267">
    <property type="entry name" value="PBP1_LacI_sugar_binding-like"/>
    <property type="match status" value="1"/>
</dbReference>
<dbReference type="OrthoDB" id="9796186at2"/>
<dbReference type="InterPro" id="IPR028082">
    <property type="entry name" value="Peripla_BP_I"/>
</dbReference>
<dbReference type="GO" id="GO:0003700">
    <property type="term" value="F:DNA-binding transcription factor activity"/>
    <property type="evidence" value="ECO:0007669"/>
    <property type="project" value="TreeGrafter"/>
</dbReference>
<feature type="domain" description="HTH lacI-type" evidence="5">
    <location>
        <begin position="3"/>
        <end position="57"/>
    </location>
</feature>
<evidence type="ECO:0000256" key="2">
    <source>
        <dbReference type="ARBA" id="ARBA00023015"/>
    </source>
</evidence>
<dbReference type="RefSeq" id="WP_127199187.1">
    <property type="nucleotide sequence ID" value="NZ_RZNX01000003.1"/>
</dbReference>
<gene>
    <name evidence="7" type="ORF">EJP77_10495</name>
</gene>
<feature type="domain" description="HTH cro/C1-type" evidence="6">
    <location>
        <begin position="6"/>
        <end position="47"/>
    </location>
</feature>
<dbReference type="Gene3D" id="1.10.260.40">
    <property type="entry name" value="lambda repressor-like DNA-binding domains"/>
    <property type="match status" value="1"/>
</dbReference>
<dbReference type="InterPro" id="IPR001387">
    <property type="entry name" value="Cro/C1-type_HTH"/>
</dbReference>
<sequence>MTVKISDVAMEAGVSTATVSNVINNTRNVSVEMKQRVIEALNRLGYMPNPVARSLRSRKSNTIGLIVPIKTCDNADNFYLSVANGIESVLKSSGYHLLLSNSQEDPVEEIKRIQMFNMQRIDGLIIAPTCGLCDGNDKLFGDYPVVFIDRKPSALAGDWVLVDGMKGAYRAVAALLDKGHRRIGCIAGLMDISTSRERMEGYRRALSQYGIAYCESLVRIGDMSLESGYELTRQLIQESRVTALFIANNAMSRGALKYLKENQIKVPDDIALIGFDDYEWTEFVSPALSVIRQPSNELGIKAAQLLLSRIKNGNLETQGHMFDAELVVRGSF</sequence>
<dbReference type="PROSITE" id="PS50943">
    <property type="entry name" value="HTH_CROC1"/>
    <property type="match status" value="1"/>
</dbReference>
<name>A0A3S1CZJ2_9BACL</name>
<dbReference type="EMBL" id="RZNX01000003">
    <property type="protein sequence ID" value="RUT31807.1"/>
    <property type="molecule type" value="Genomic_DNA"/>
</dbReference>
<evidence type="ECO:0000259" key="6">
    <source>
        <dbReference type="PROSITE" id="PS50943"/>
    </source>
</evidence>
<proteinExistence type="predicted"/>
<dbReference type="PROSITE" id="PS00356">
    <property type="entry name" value="HTH_LACI_1"/>
    <property type="match status" value="1"/>
</dbReference>
<accession>A0A3S1CZJ2</accession>
<keyword evidence="3" id="KW-0238">DNA-binding</keyword>
<evidence type="ECO:0000256" key="4">
    <source>
        <dbReference type="ARBA" id="ARBA00023163"/>
    </source>
</evidence>
<dbReference type="InterPro" id="IPR010982">
    <property type="entry name" value="Lambda_DNA-bd_dom_sf"/>
</dbReference>
<evidence type="ECO:0000256" key="3">
    <source>
        <dbReference type="ARBA" id="ARBA00023125"/>
    </source>
</evidence>
<protein>
    <submittedName>
        <fullName evidence="7">LacI family transcriptional regulator</fullName>
    </submittedName>
</protein>
<dbReference type="PANTHER" id="PTHR30146:SF148">
    <property type="entry name" value="HTH-TYPE TRANSCRIPTIONAL REPRESSOR PURR-RELATED"/>
    <property type="match status" value="1"/>
</dbReference>
<dbReference type="Pfam" id="PF13377">
    <property type="entry name" value="Peripla_BP_3"/>
    <property type="match status" value="1"/>
</dbReference>
<dbReference type="InterPro" id="IPR046335">
    <property type="entry name" value="LacI/GalR-like_sensor"/>
</dbReference>
<dbReference type="CDD" id="cd01392">
    <property type="entry name" value="HTH_LacI"/>
    <property type="match status" value="1"/>
</dbReference>
<dbReference type="Proteomes" id="UP000272464">
    <property type="component" value="Unassembled WGS sequence"/>
</dbReference>
<dbReference type="SUPFAM" id="SSF53822">
    <property type="entry name" value="Periplasmic binding protein-like I"/>
    <property type="match status" value="1"/>
</dbReference>
<dbReference type="InterPro" id="IPR000843">
    <property type="entry name" value="HTH_LacI"/>
</dbReference>
<organism evidence="7 8">
    <name type="scientific">Paenibacillus zeisoli</name>
    <dbReference type="NCBI Taxonomy" id="2496267"/>
    <lineage>
        <taxon>Bacteria</taxon>
        <taxon>Bacillati</taxon>
        <taxon>Bacillota</taxon>
        <taxon>Bacilli</taxon>
        <taxon>Bacillales</taxon>
        <taxon>Paenibacillaceae</taxon>
        <taxon>Paenibacillus</taxon>
    </lineage>
</organism>
<dbReference type="Gene3D" id="3.40.50.2300">
    <property type="match status" value="2"/>
</dbReference>
<dbReference type="SUPFAM" id="SSF47413">
    <property type="entry name" value="lambda repressor-like DNA-binding domains"/>
    <property type="match status" value="1"/>
</dbReference>
<evidence type="ECO:0000259" key="5">
    <source>
        <dbReference type="PROSITE" id="PS50932"/>
    </source>
</evidence>
<dbReference type="PANTHER" id="PTHR30146">
    <property type="entry name" value="LACI-RELATED TRANSCRIPTIONAL REPRESSOR"/>
    <property type="match status" value="1"/>
</dbReference>
<keyword evidence="2" id="KW-0805">Transcription regulation</keyword>
<dbReference type="PROSITE" id="PS50932">
    <property type="entry name" value="HTH_LACI_2"/>
    <property type="match status" value="1"/>
</dbReference>
<evidence type="ECO:0000313" key="7">
    <source>
        <dbReference type="EMBL" id="RUT31807.1"/>
    </source>
</evidence>
<dbReference type="GO" id="GO:0000976">
    <property type="term" value="F:transcription cis-regulatory region binding"/>
    <property type="evidence" value="ECO:0007669"/>
    <property type="project" value="TreeGrafter"/>
</dbReference>
<keyword evidence="1" id="KW-0678">Repressor</keyword>